<evidence type="ECO:0000256" key="3">
    <source>
        <dbReference type="ARBA" id="ARBA00023027"/>
    </source>
</evidence>
<dbReference type="PANTHER" id="PTHR43078:SF6">
    <property type="entry name" value="UDP-GLUCURONIC ACID DECARBOXYLASE 1"/>
    <property type="match status" value="1"/>
</dbReference>
<gene>
    <name evidence="6" type="ORF">ACFOY2_27870</name>
</gene>
<evidence type="ECO:0000313" key="7">
    <source>
        <dbReference type="Proteomes" id="UP001595851"/>
    </source>
</evidence>
<keyword evidence="7" id="KW-1185">Reference proteome</keyword>
<evidence type="ECO:0000256" key="4">
    <source>
        <dbReference type="ARBA" id="ARBA00023239"/>
    </source>
</evidence>
<name>A0ABV8GAR2_9ACTN</name>
<dbReference type="InterPro" id="IPR044516">
    <property type="entry name" value="UXS-like"/>
</dbReference>
<dbReference type="RefSeq" id="WP_379531028.1">
    <property type="nucleotide sequence ID" value="NZ_JBHSBI010000014.1"/>
</dbReference>
<comment type="caution">
    <text evidence="6">The sequence shown here is derived from an EMBL/GenBank/DDBJ whole genome shotgun (WGS) entry which is preliminary data.</text>
</comment>
<dbReference type="Gene3D" id="3.40.50.720">
    <property type="entry name" value="NAD(P)-binding Rossmann-like Domain"/>
    <property type="match status" value="1"/>
</dbReference>
<dbReference type="InterPro" id="IPR001509">
    <property type="entry name" value="Epimerase_deHydtase"/>
</dbReference>
<dbReference type="EMBL" id="JBHSBI010000014">
    <property type="protein sequence ID" value="MFC4011076.1"/>
    <property type="molecule type" value="Genomic_DNA"/>
</dbReference>
<evidence type="ECO:0000256" key="1">
    <source>
        <dbReference type="ARBA" id="ARBA00001911"/>
    </source>
</evidence>
<organism evidence="6 7">
    <name type="scientific">Nonomuraea purpurea</name>
    <dbReference type="NCBI Taxonomy" id="1849276"/>
    <lineage>
        <taxon>Bacteria</taxon>
        <taxon>Bacillati</taxon>
        <taxon>Actinomycetota</taxon>
        <taxon>Actinomycetes</taxon>
        <taxon>Streptosporangiales</taxon>
        <taxon>Streptosporangiaceae</taxon>
        <taxon>Nonomuraea</taxon>
    </lineage>
</organism>
<evidence type="ECO:0000313" key="6">
    <source>
        <dbReference type="EMBL" id="MFC4011076.1"/>
    </source>
</evidence>
<protein>
    <submittedName>
        <fullName evidence="6">NAD-dependent epimerase/dehydratase family protein</fullName>
    </submittedName>
</protein>
<dbReference type="InterPro" id="IPR036291">
    <property type="entry name" value="NAD(P)-bd_dom_sf"/>
</dbReference>
<dbReference type="Proteomes" id="UP001595851">
    <property type="component" value="Unassembled WGS sequence"/>
</dbReference>
<dbReference type="Pfam" id="PF01370">
    <property type="entry name" value="Epimerase"/>
    <property type="match status" value="1"/>
</dbReference>
<reference evidence="7" key="1">
    <citation type="journal article" date="2019" name="Int. J. Syst. Evol. Microbiol.">
        <title>The Global Catalogue of Microorganisms (GCM) 10K type strain sequencing project: providing services to taxonomists for standard genome sequencing and annotation.</title>
        <authorList>
            <consortium name="The Broad Institute Genomics Platform"/>
            <consortium name="The Broad Institute Genome Sequencing Center for Infectious Disease"/>
            <person name="Wu L."/>
            <person name="Ma J."/>
        </authorList>
    </citation>
    <scope>NUCLEOTIDE SEQUENCE [LARGE SCALE GENOMIC DNA]</scope>
    <source>
        <strain evidence="7">TBRC 1276</strain>
    </source>
</reference>
<comment type="cofactor">
    <cofactor evidence="1">
        <name>NAD(+)</name>
        <dbReference type="ChEBI" id="CHEBI:57540"/>
    </cofactor>
</comment>
<dbReference type="PANTHER" id="PTHR43078">
    <property type="entry name" value="UDP-GLUCURONIC ACID DECARBOXYLASE-RELATED"/>
    <property type="match status" value="1"/>
</dbReference>
<proteinExistence type="predicted"/>
<keyword evidence="2" id="KW-0210">Decarboxylase</keyword>
<keyword evidence="3" id="KW-0520">NAD</keyword>
<keyword evidence="4" id="KW-0456">Lyase</keyword>
<evidence type="ECO:0000259" key="5">
    <source>
        <dbReference type="Pfam" id="PF01370"/>
    </source>
</evidence>
<dbReference type="SUPFAM" id="SSF51735">
    <property type="entry name" value="NAD(P)-binding Rossmann-fold domains"/>
    <property type="match status" value="1"/>
</dbReference>
<feature type="domain" description="NAD-dependent epimerase/dehydratase" evidence="5">
    <location>
        <begin position="3"/>
        <end position="243"/>
    </location>
</feature>
<sequence>MRVLLLGGAGFIGLHLARRLSADGHAVTVVDDFSRGRRDEALAELDVEVRSADLTDPAAYAGIEPGWDQIYMLAAVVGVRNVESDPARVIRVNTLALMHLLDWLRPGERLFFASTSEAYAGSVSVGLAPVPTPETVPLVVEDVGSPRYTYAISKLLGESAVLHTARAKGFEAVIGRFHNVYGPRMGADHVIPELSLRAARGEDPFTLYGADQSRAFCYVDDAVEAMVRLMAEPQAMGKIVHIGNDAETNIGDLAKLVLRVAGVSPAIQHVPAPAGSVARRCPDLTVLRELTGYEPRVALEEGVRKTYTWYRESWTA</sequence>
<accession>A0ABV8GAR2</accession>
<evidence type="ECO:0000256" key="2">
    <source>
        <dbReference type="ARBA" id="ARBA00022793"/>
    </source>
</evidence>